<accession>A0A8J6EED7</accession>
<dbReference type="EMBL" id="WNTK01001349">
    <property type="protein sequence ID" value="KAG9467490.1"/>
    <property type="molecule type" value="Genomic_DNA"/>
</dbReference>
<sequence length="79" mass="8982">MILSWMAFTFAGPPAPEASDISSWICCAPLPWRSRNLMLVLCSSTLTVFGDATMFTLDREKKIVQNRRWLIFASLNIDK</sequence>
<gene>
    <name evidence="1" type="ORF">GDO78_014855</name>
</gene>
<organism evidence="1 2">
    <name type="scientific">Eleutherodactylus coqui</name>
    <name type="common">Puerto Rican coqui</name>
    <dbReference type="NCBI Taxonomy" id="57060"/>
    <lineage>
        <taxon>Eukaryota</taxon>
        <taxon>Metazoa</taxon>
        <taxon>Chordata</taxon>
        <taxon>Craniata</taxon>
        <taxon>Vertebrata</taxon>
        <taxon>Euteleostomi</taxon>
        <taxon>Amphibia</taxon>
        <taxon>Batrachia</taxon>
        <taxon>Anura</taxon>
        <taxon>Neobatrachia</taxon>
        <taxon>Hyloidea</taxon>
        <taxon>Eleutherodactylidae</taxon>
        <taxon>Eleutherodactylinae</taxon>
        <taxon>Eleutherodactylus</taxon>
        <taxon>Eleutherodactylus</taxon>
    </lineage>
</organism>
<reference evidence="1" key="1">
    <citation type="thesis" date="2020" institute="ProQuest LLC" country="789 East Eisenhower Parkway, Ann Arbor, MI, USA">
        <title>Comparative Genomics and Chromosome Evolution.</title>
        <authorList>
            <person name="Mudd A.B."/>
        </authorList>
    </citation>
    <scope>NUCLEOTIDE SEQUENCE</scope>
    <source>
        <strain evidence="1">HN-11 Male</strain>
        <tissue evidence="1">Kidney and liver</tissue>
    </source>
</reference>
<comment type="caution">
    <text evidence="1">The sequence shown here is derived from an EMBL/GenBank/DDBJ whole genome shotgun (WGS) entry which is preliminary data.</text>
</comment>
<evidence type="ECO:0000313" key="1">
    <source>
        <dbReference type="EMBL" id="KAG9467490.1"/>
    </source>
</evidence>
<dbReference type="Proteomes" id="UP000770717">
    <property type="component" value="Unassembled WGS sequence"/>
</dbReference>
<dbReference type="AlphaFoldDB" id="A0A8J6EED7"/>
<keyword evidence="2" id="KW-1185">Reference proteome</keyword>
<proteinExistence type="predicted"/>
<name>A0A8J6EED7_ELECQ</name>
<protein>
    <submittedName>
        <fullName evidence="1">Uncharacterized protein</fullName>
    </submittedName>
</protein>
<evidence type="ECO:0000313" key="2">
    <source>
        <dbReference type="Proteomes" id="UP000770717"/>
    </source>
</evidence>